<dbReference type="Proteomes" id="UP001652623">
    <property type="component" value="Chromosome 3"/>
</dbReference>
<dbReference type="InParanoid" id="A0A6P4A1L1"/>
<dbReference type="RefSeq" id="XP_015887238.4">
    <property type="nucleotide sequence ID" value="XM_016031752.4"/>
</dbReference>
<evidence type="ECO:0000313" key="1">
    <source>
        <dbReference type="Proteomes" id="UP001652623"/>
    </source>
</evidence>
<reference evidence="2" key="1">
    <citation type="submission" date="2025-08" db="UniProtKB">
        <authorList>
            <consortium name="RefSeq"/>
        </authorList>
    </citation>
    <scope>IDENTIFICATION</scope>
    <source>
        <tissue evidence="2">Seedling</tissue>
    </source>
</reference>
<evidence type="ECO:0000313" key="2">
    <source>
        <dbReference type="RefSeq" id="XP_015887238.4"/>
    </source>
</evidence>
<name>A0A6P4A1L1_ZIZJJ</name>
<accession>A0A6P4A1L1</accession>
<keyword evidence="1" id="KW-1185">Reference proteome</keyword>
<organism evidence="1 2">
    <name type="scientific">Ziziphus jujuba</name>
    <name type="common">Chinese jujube</name>
    <name type="synonym">Ziziphus sativa</name>
    <dbReference type="NCBI Taxonomy" id="326968"/>
    <lineage>
        <taxon>Eukaryota</taxon>
        <taxon>Viridiplantae</taxon>
        <taxon>Streptophyta</taxon>
        <taxon>Embryophyta</taxon>
        <taxon>Tracheophyta</taxon>
        <taxon>Spermatophyta</taxon>
        <taxon>Magnoliopsida</taxon>
        <taxon>eudicotyledons</taxon>
        <taxon>Gunneridae</taxon>
        <taxon>Pentapetalae</taxon>
        <taxon>rosids</taxon>
        <taxon>fabids</taxon>
        <taxon>Rosales</taxon>
        <taxon>Rhamnaceae</taxon>
        <taxon>Paliureae</taxon>
        <taxon>Ziziphus</taxon>
    </lineage>
</organism>
<gene>
    <name evidence="2" type="primary">LOC107422317</name>
</gene>
<sequence>MEQINKDSATENQKLLMEILELQHNGKTNLIENSAYIYCKNLTNVQEEEEEEEEVKFSEKNEIDEVYSSSENDREIFVAKKKSLLKDLLLLPLGGEFSAQSSSSPTSDAGFEFSETKGIAGTEHLENEKALPQQYKWWEDFESKEKALALNSLVESKGGENIRVDKSQWREKIFSKVTNVMRKQPTPLEVRMEEVENNIAESYKKSILKTRLESERKKTKACWDKLKCCSNVEVINGSKRKQQENWIALLEKYIPD</sequence>
<dbReference type="KEGG" id="zju:107422317"/>
<dbReference type="GeneID" id="107422317"/>
<dbReference type="AlphaFoldDB" id="A0A6P4A1L1"/>
<protein>
    <submittedName>
        <fullName evidence="2">Uncharacterized protein LOC107422317 isoform X1</fullName>
    </submittedName>
</protein>
<proteinExistence type="predicted"/>